<feature type="modified residue" description="Phosphohistidine" evidence="9">
    <location>
        <position position="51"/>
    </location>
</feature>
<dbReference type="InterPro" id="IPR036061">
    <property type="entry name" value="CheW-like_dom_sf"/>
</dbReference>
<name>A0AB39WUV6_9PSED</name>
<dbReference type="PRINTS" id="PR00344">
    <property type="entry name" value="BCTRLSENSOR"/>
</dbReference>
<evidence type="ECO:0000256" key="5">
    <source>
        <dbReference type="ARBA" id="ARBA00022679"/>
    </source>
</evidence>
<dbReference type="CDD" id="cd00088">
    <property type="entry name" value="HPT"/>
    <property type="match status" value="1"/>
</dbReference>
<dbReference type="InterPro" id="IPR003594">
    <property type="entry name" value="HATPase_dom"/>
</dbReference>
<dbReference type="InterPro" id="IPR051315">
    <property type="entry name" value="Bact_Chemotaxis_CheA"/>
</dbReference>
<reference evidence="15" key="1">
    <citation type="submission" date="2024-07" db="EMBL/GenBank/DDBJ databases">
        <authorList>
            <person name="Biller S.J."/>
        </authorList>
    </citation>
    <scope>NUCLEOTIDE SEQUENCE</scope>
    <source>
        <strain evidence="15">WC2401</strain>
    </source>
</reference>
<dbReference type="InterPro" id="IPR036890">
    <property type="entry name" value="HATPase_C_sf"/>
</dbReference>
<comment type="catalytic activity">
    <reaction evidence="1">
        <text>ATP + protein L-histidine = ADP + protein N-phospho-L-histidine.</text>
        <dbReference type="EC" id="2.7.13.3"/>
    </reaction>
</comment>
<keyword evidence="5" id="KW-0808">Transferase</keyword>
<evidence type="ECO:0000256" key="8">
    <source>
        <dbReference type="ARBA" id="ARBA00035100"/>
    </source>
</evidence>
<dbReference type="Pfam" id="PF00072">
    <property type="entry name" value="Response_reg"/>
    <property type="match status" value="1"/>
</dbReference>
<keyword evidence="6 15" id="KW-0418">Kinase</keyword>
<accession>A0AB39WUV6</accession>
<evidence type="ECO:0000256" key="9">
    <source>
        <dbReference type="PROSITE-ProRule" id="PRU00110"/>
    </source>
</evidence>
<dbReference type="CDD" id="cd19924">
    <property type="entry name" value="REC_CheV-like"/>
    <property type="match status" value="1"/>
</dbReference>
<dbReference type="RefSeq" id="WP_134049694.1">
    <property type="nucleotide sequence ID" value="NZ_CP165623.1"/>
</dbReference>
<dbReference type="InterPro" id="IPR011006">
    <property type="entry name" value="CheY-like_superfamily"/>
</dbReference>
<dbReference type="SUPFAM" id="SSF50341">
    <property type="entry name" value="CheW-like"/>
    <property type="match status" value="1"/>
</dbReference>
<evidence type="ECO:0000256" key="3">
    <source>
        <dbReference type="ARBA" id="ARBA00021495"/>
    </source>
</evidence>
<dbReference type="SUPFAM" id="SSF52172">
    <property type="entry name" value="CheY-like"/>
    <property type="match status" value="1"/>
</dbReference>
<dbReference type="FunFam" id="3.30.565.10:FF:000016">
    <property type="entry name" value="Chemotaxis protein CheA, putative"/>
    <property type="match status" value="1"/>
</dbReference>
<evidence type="ECO:0000256" key="4">
    <source>
        <dbReference type="ARBA" id="ARBA00022553"/>
    </source>
</evidence>
<organism evidence="15">
    <name type="scientific">Pseudomonas sp. WC2401</name>
    <dbReference type="NCBI Taxonomy" id="3234143"/>
    <lineage>
        <taxon>Bacteria</taxon>
        <taxon>Pseudomonadati</taxon>
        <taxon>Pseudomonadota</taxon>
        <taxon>Gammaproteobacteria</taxon>
        <taxon>Pseudomonadales</taxon>
        <taxon>Pseudomonadaceae</taxon>
        <taxon>Pseudomonas</taxon>
    </lineage>
</organism>
<feature type="domain" description="Histidine kinase" evidence="11">
    <location>
        <begin position="248"/>
        <end position="487"/>
    </location>
</feature>
<evidence type="ECO:0000259" key="11">
    <source>
        <dbReference type="PROSITE" id="PS50109"/>
    </source>
</evidence>
<evidence type="ECO:0000259" key="13">
    <source>
        <dbReference type="PROSITE" id="PS50851"/>
    </source>
</evidence>
<dbReference type="PANTHER" id="PTHR43395">
    <property type="entry name" value="SENSOR HISTIDINE KINASE CHEA"/>
    <property type="match status" value="1"/>
</dbReference>
<dbReference type="Pfam" id="PF02518">
    <property type="entry name" value="HATPase_c"/>
    <property type="match status" value="1"/>
</dbReference>
<keyword evidence="7" id="KW-0902">Two-component regulatory system</keyword>
<dbReference type="AlphaFoldDB" id="A0AB39WUV6"/>
<evidence type="ECO:0000256" key="1">
    <source>
        <dbReference type="ARBA" id="ARBA00000085"/>
    </source>
</evidence>
<dbReference type="SMART" id="SM00387">
    <property type="entry name" value="HATPase_c"/>
    <property type="match status" value="1"/>
</dbReference>
<sequence>MTPEQMRDASLLELFSLEAEAQTQVLNEGLLALERNPTQADQLEACMRAAHSLKGAARIVGVDAGVSVSHVMEDCLVSAQEGRLYLQREHIDALLQGTDLLMRIATPGNTVTPQDIDGYVAHMNELLDPSAPSARVAPPEFDVSQLLLMPAPAVPERAPEPVVEQQVEVPVEAAAEPARRPQRLTESGERVLRVTAQRLNSLLDLSSKSLVETQRLKPFLVTLQRLKRMQSTNLRAMDTLNEHLKVAGISHEAEQALVDARQMLAESQHLLGEQTAELDEFCWQAGQRAQLLYDTALACRMRPFADVLVGQERMVRDLGRALGKQIRLEIEGEKTQVDRDVLEKLEAPLIHLLRNAVDHGIETPEQRLLAGKPAEGLIRLRISHQAGLLVLELSDDGAGVDLERLRRTIVERQLSTEETVAQLSEEELLTFLFLPGFSLRDTVTEVSGRGVGLDAVQHMVRLLRGAIVLEHTPQHGSRFHLEVPLTLSVVRSLVVEVADEAYAFPLAHIERMRDLQPEDIVQLEGRQHFWHEGRHVGLVAASQLLQRQPGQSDDETLKVVVIRERDAVYGVAVERFIGERTLVVLPLDPRLGKVQDISAGALLDDGSPVLIVDVEDMLRSVDKLLNTGRLERIDRRNRHTAELTRKRILVVDDSLTVRELQRKLLLNRGYEVAVAVDGMDGWNALRAEHFDLLITDIDMPRMDGIELVTLLRRDNRLQSMPVMVVSYKDREEDRRRGLDAGADYYLAKASFHDDALLDAVVELIGGAQT</sequence>
<protein>
    <recommendedName>
        <fullName evidence="3">Chemotaxis protein CheA</fullName>
        <ecNumber evidence="2">2.7.13.3</ecNumber>
    </recommendedName>
</protein>
<dbReference type="Pfam" id="PF01584">
    <property type="entry name" value="CheW"/>
    <property type="match status" value="1"/>
</dbReference>
<gene>
    <name evidence="15" type="ORF">AB3G35_21780</name>
</gene>
<dbReference type="SMART" id="SM00448">
    <property type="entry name" value="REC"/>
    <property type="match status" value="1"/>
</dbReference>
<dbReference type="GO" id="GO:0006935">
    <property type="term" value="P:chemotaxis"/>
    <property type="evidence" value="ECO:0007669"/>
    <property type="project" value="InterPro"/>
</dbReference>
<dbReference type="Gene3D" id="1.20.120.160">
    <property type="entry name" value="HPT domain"/>
    <property type="match status" value="1"/>
</dbReference>
<dbReference type="InterPro" id="IPR036641">
    <property type="entry name" value="HPT_dom_sf"/>
</dbReference>
<dbReference type="SMART" id="SM00073">
    <property type="entry name" value="HPT"/>
    <property type="match status" value="1"/>
</dbReference>
<comment type="function">
    <text evidence="8">Involved in the transmission of sensory signals from the chemoreceptors to the flagellar motors. CheA is autophosphorylated; it can transfer its phosphate group to either CheB or CheY.</text>
</comment>
<evidence type="ECO:0000256" key="7">
    <source>
        <dbReference type="ARBA" id="ARBA00023012"/>
    </source>
</evidence>
<dbReference type="PROSITE" id="PS50851">
    <property type="entry name" value="CHEW"/>
    <property type="match status" value="1"/>
</dbReference>
<evidence type="ECO:0000256" key="10">
    <source>
        <dbReference type="PROSITE-ProRule" id="PRU00169"/>
    </source>
</evidence>
<evidence type="ECO:0000259" key="14">
    <source>
        <dbReference type="PROSITE" id="PS50894"/>
    </source>
</evidence>
<dbReference type="EMBL" id="CP165623">
    <property type="protein sequence ID" value="XDV05656.1"/>
    <property type="molecule type" value="Genomic_DNA"/>
</dbReference>
<dbReference type="PROSITE" id="PS50110">
    <property type="entry name" value="RESPONSE_REGULATORY"/>
    <property type="match status" value="1"/>
</dbReference>
<feature type="domain" description="HPt" evidence="14">
    <location>
        <begin position="4"/>
        <end position="108"/>
    </location>
</feature>
<dbReference type="Gene3D" id="3.30.565.10">
    <property type="entry name" value="Histidine kinase-like ATPase, C-terminal domain"/>
    <property type="match status" value="1"/>
</dbReference>
<dbReference type="EC" id="2.7.13.3" evidence="2"/>
<proteinExistence type="predicted"/>
<dbReference type="PROSITE" id="PS50894">
    <property type="entry name" value="HPT"/>
    <property type="match status" value="1"/>
</dbReference>
<keyword evidence="4 10" id="KW-0597">Phosphoprotein</keyword>
<dbReference type="InterPro" id="IPR008207">
    <property type="entry name" value="Sig_transdc_His_kin_Hpt_dom"/>
</dbReference>
<dbReference type="Pfam" id="PF01627">
    <property type="entry name" value="Hpt"/>
    <property type="match status" value="1"/>
</dbReference>
<evidence type="ECO:0000259" key="12">
    <source>
        <dbReference type="PROSITE" id="PS50110"/>
    </source>
</evidence>
<evidence type="ECO:0000313" key="15">
    <source>
        <dbReference type="EMBL" id="XDV05656.1"/>
    </source>
</evidence>
<feature type="domain" description="Response regulatory" evidence="12">
    <location>
        <begin position="647"/>
        <end position="763"/>
    </location>
</feature>
<dbReference type="GO" id="GO:0000155">
    <property type="term" value="F:phosphorelay sensor kinase activity"/>
    <property type="evidence" value="ECO:0007669"/>
    <property type="project" value="UniProtKB-ARBA"/>
</dbReference>
<feature type="domain" description="CheW-like" evidence="13">
    <location>
        <begin position="489"/>
        <end position="623"/>
    </location>
</feature>
<dbReference type="InterPro" id="IPR001789">
    <property type="entry name" value="Sig_transdc_resp-reg_receiver"/>
</dbReference>
<dbReference type="Gene3D" id="3.40.50.2300">
    <property type="match status" value="1"/>
</dbReference>
<dbReference type="SUPFAM" id="SSF55874">
    <property type="entry name" value="ATPase domain of HSP90 chaperone/DNA topoisomerase II/histidine kinase"/>
    <property type="match status" value="1"/>
</dbReference>
<dbReference type="SUPFAM" id="SSF47226">
    <property type="entry name" value="Histidine-containing phosphotransfer domain, HPT domain"/>
    <property type="match status" value="1"/>
</dbReference>
<feature type="modified residue" description="4-aspartylphosphate" evidence="10">
    <location>
        <position position="696"/>
    </location>
</feature>
<dbReference type="PANTHER" id="PTHR43395:SF1">
    <property type="entry name" value="CHEMOTAXIS PROTEIN CHEA"/>
    <property type="match status" value="1"/>
</dbReference>
<dbReference type="Gene3D" id="2.30.30.40">
    <property type="entry name" value="SH3 Domains"/>
    <property type="match status" value="1"/>
</dbReference>
<evidence type="ECO:0000256" key="6">
    <source>
        <dbReference type="ARBA" id="ARBA00022777"/>
    </source>
</evidence>
<dbReference type="InterPro" id="IPR004358">
    <property type="entry name" value="Sig_transdc_His_kin-like_C"/>
</dbReference>
<dbReference type="InterPro" id="IPR005467">
    <property type="entry name" value="His_kinase_dom"/>
</dbReference>
<dbReference type="PROSITE" id="PS50109">
    <property type="entry name" value="HIS_KIN"/>
    <property type="match status" value="1"/>
</dbReference>
<dbReference type="InterPro" id="IPR002545">
    <property type="entry name" value="CheW-lke_dom"/>
</dbReference>
<dbReference type="SMART" id="SM00260">
    <property type="entry name" value="CheW"/>
    <property type="match status" value="1"/>
</dbReference>
<evidence type="ECO:0000256" key="2">
    <source>
        <dbReference type="ARBA" id="ARBA00012438"/>
    </source>
</evidence>